<dbReference type="PANTHER" id="PTHR22617">
    <property type="entry name" value="CHEMOTAXIS SENSOR HISTIDINE KINASE-RELATED"/>
    <property type="match status" value="1"/>
</dbReference>
<dbReference type="Proteomes" id="UP001201985">
    <property type="component" value="Unassembled WGS sequence"/>
</dbReference>
<comment type="caution">
    <text evidence="2">The sequence shown here is derived from an EMBL/GenBank/DDBJ whole genome shotgun (WGS) entry which is preliminary data.</text>
</comment>
<dbReference type="InterPro" id="IPR036061">
    <property type="entry name" value="CheW-like_dom_sf"/>
</dbReference>
<dbReference type="RefSeq" id="WP_238384174.1">
    <property type="nucleotide sequence ID" value="NZ_JALBUU010000079.1"/>
</dbReference>
<protein>
    <submittedName>
        <fullName evidence="2">Chemotaxis protein CheW</fullName>
    </submittedName>
</protein>
<dbReference type="EMBL" id="JALBUU010000079">
    <property type="protein sequence ID" value="MCI0755990.1"/>
    <property type="molecule type" value="Genomic_DNA"/>
</dbReference>
<dbReference type="Gene3D" id="2.40.50.180">
    <property type="entry name" value="CheA-289, Domain 4"/>
    <property type="match status" value="1"/>
</dbReference>
<dbReference type="SUPFAM" id="SSF50341">
    <property type="entry name" value="CheW-like"/>
    <property type="match status" value="1"/>
</dbReference>
<proteinExistence type="predicted"/>
<dbReference type="InterPro" id="IPR002545">
    <property type="entry name" value="CheW-lke_dom"/>
</dbReference>
<dbReference type="InterPro" id="IPR039315">
    <property type="entry name" value="CheW"/>
</dbReference>
<organism evidence="2 3">
    <name type="scientific">Teichococcus vastitatis</name>
    <dbReference type="NCBI Taxonomy" id="2307076"/>
    <lineage>
        <taxon>Bacteria</taxon>
        <taxon>Pseudomonadati</taxon>
        <taxon>Pseudomonadota</taxon>
        <taxon>Alphaproteobacteria</taxon>
        <taxon>Acetobacterales</taxon>
        <taxon>Roseomonadaceae</taxon>
        <taxon>Roseomonas</taxon>
    </lineage>
</organism>
<sequence>MFRRSHPLNPAAAVSASAEAYLVLQLGARRCALSCAAVREILPLPRLWRPPGLPRPLAGFLNLSGEAVPVLDLARLFGLSAETADAEAALYRHVILASPGPQGALPGLLVDRVLDLVRVPPAGLRPLAGDASLNGCAVAELPLADGFAHLLAPERILLAQEQARLATLREAAQTRLQEWGEPS</sequence>
<feature type="domain" description="CheW-like" evidence="1">
    <location>
        <begin position="18"/>
        <end position="162"/>
    </location>
</feature>
<gene>
    <name evidence="2" type="ORF">MON41_20185</name>
</gene>
<evidence type="ECO:0000313" key="2">
    <source>
        <dbReference type="EMBL" id="MCI0755990.1"/>
    </source>
</evidence>
<dbReference type="SMART" id="SM00260">
    <property type="entry name" value="CheW"/>
    <property type="match status" value="1"/>
</dbReference>
<dbReference type="Pfam" id="PF01584">
    <property type="entry name" value="CheW"/>
    <property type="match status" value="1"/>
</dbReference>
<reference evidence="2 3" key="1">
    <citation type="submission" date="2022-03" db="EMBL/GenBank/DDBJ databases">
        <title>Complete genome analysis of Roseomonas KG 17.1 : a prolific producer of plant growth promoters.</title>
        <authorList>
            <person name="Saadouli I."/>
            <person name="Najjari A."/>
            <person name="Mosbah A."/>
            <person name="Ouzari H.I."/>
        </authorList>
    </citation>
    <scope>NUCLEOTIDE SEQUENCE [LARGE SCALE GENOMIC DNA]</scope>
    <source>
        <strain evidence="2 3">KG17-1</strain>
    </source>
</reference>
<name>A0ABS9W9L4_9PROT</name>
<evidence type="ECO:0000313" key="3">
    <source>
        <dbReference type="Proteomes" id="UP001201985"/>
    </source>
</evidence>
<dbReference type="PANTHER" id="PTHR22617:SF23">
    <property type="entry name" value="CHEMOTAXIS PROTEIN CHEW"/>
    <property type="match status" value="1"/>
</dbReference>
<accession>A0ABS9W9L4</accession>
<evidence type="ECO:0000259" key="1">
    <source>
        <dbReference type="PROSITE" id="PS50851"/>
    </source>
</evidence>
<keyword evidence="3" id="KW-1185">Reference proteome</keyword>
<dbReference type="PROSITE" id="PS50851">
    <property type="entry name" value="CHEW"/>
    <property type="match status" value="1"/>
</dbReference>